<evidence type="ECO:0000256" key="2">
    <source>
        <dbReference type="ARBA" id="ARBA00022679"/>
    </source>
</evidence>
<evidence type="ECO:0000256" key="6">
    <source>
        <dbReference type="ARBA" id="ARBA00079113"/>
    </source>
</evidence>
<comment type="caution">
    <text evidence="11">The sequence shown here is derived from an EMBL/GenBank/DDBJ whole genome shotgun (WGS) entry which is preliminary data.</text>
</comment>
<evidence type="ECO:0000259" key="10">
    <source>
        <dbReference type="PROSITE" id="PS50127"/>
    </source>
</evidence>
<keyword evidence="5 8" id="KW-0067">ATP-binding</keyword>
<evidence type="ECO:0000313" key="11">
    <source>
        <dbReference type="EMBL" id="KAG0687444.1"/>
    </source>
</evidence>
<dbReference type="GO" id="GO:0016740">
    <property type="term" value="F:transferase activity"/>
    <property type="evidence" value="ECO:0007669"/>
    <property type="project" value="UniProtKB-KW"/>
</dbReference>
<keyword evidence="3 8" id="KW-0547">Nucleotide-binding</keyword>
<evidence type="ECO:0000256" key="8">
    <source>
        <dbReference type="RuleBase" id="RU362109"/>
    </source>
</evidence>
<dbReference type="InterPro" id="IPR000608">
    <property type="entry name" value="UBC"/>
</dbReference>
<comment type="similarity">
    <text evidence="8">Belongs to the ubiquitin-conjugating enzyme family.</text>
</comment>
<feature type="compositionally biased region" description="Low complexity" evidence="9">
    <location>
        <begin position="13"/>
        <end position="36"/>
    </location>
</feature>
<feature type="active site" description="Glycyl thioester intermediate" evidence="7">
    <location>
        <position position="123"/>
    </location>
</feature>
<reference evidence="11" key="1">
    <citation type="submission" date="2020-11" db="EMBL/GenBank/DDBJ databases">
        <title>Kefir isolates.</title>
        <authorList>
            <person name="Marcisauskas S."/>
            <person name="Kim Y."/>
            <person name="Blasche S."/>
        </authorList>
    </citation>
    <scope>NUCLEOTIDE SEQUENCE</scope>
    <source>
        <strain evidence="11">Olga-1</strain>
    </source>
</reference>
<dbReference type="InterPro" id="IPR050113">
    <property type="entry name" value="Ub_conjugating_enzyme"/>
</dbReference>
<keyword evidence="4 8" id="KW-0833">Ubl conjugation pathway</keyword>
<evidence type="ECO:0000256" key="9">
    <source>
        <dbReference type="SAM" id="MobiDB-lite"/>
    </source>
</evidence>
<evidence type="ECO:0000256" key="7">
    <source>
        <dbReference type="PROSITE-ProRule" id="PRU10133"/>
    </source>
</evidence>
<protein>
    <recommendedName>
        <fullName evidence="6">NEDD8 carrier protein</fullName>
    </recommendedName>
</protein>
<name>A0A9P6WHS9_9ASCO</name>
<evidence type="ECO:0000313" key="12">
    <source>
        <dbReference type="Proteomes" id="UP000697127"/>
    </source>
</evidence>
<organism evidence="11 12">
    <name type="scientific">Pichia californica</name>
    <dbReference type="NCBI Taxonomy" id="460514"/>
    <lineage>
        <taxon>Eukaryota</taxon>
        <taxon>Fungi</taxon>
        <taxon>Dikarya</taxon>
        <taxon>Ascomycota</taxon>
        <taxon>Saccharomycotina</taxon>
        <taxon>Pichiomycetes</taxon>
        <taxon>Pichiales</taxon>
        <taxon>Pichiaceae</taxon>
        <taxon>Pichia</taxon>
    </lineage>
</organism>
<proteinExistence type="inferred from homology"/>
<dbReference type="PROSITE" id="PS50127">
    <property type="entry name" value="UBC_2"/>
    <property type="match status" value="1"/>
</dbReference>
<dbReference type="Gene3D" id="3.10.110.10">
    <property type="entry name" value="Ubiquitin Conjugating Enzyme"/>
    <property type="match status" value="1"/>
</dbReference>
<dbReference type="EMBL" id="PUHW01000260">
    <property type="protein sequence ID" value="KAG0687444.1"/>
    <property type="molecule type" value="Genomic_DNA"/>
</dbReference>
<dbReference type="InterPro" id="IPR016135">
    <property type="entry name" value="UBQ-conjugating_enzyme/RWD"/>
</dbReference>
<dbReference type="CDD" id="cd23794">
    <property type="entry name" value="UBCc_UBE2F_UBE2M"/>
    <property type="match status" value="1"/>
</dbReference>
<feature type="region of interest" description="Disordered" evidence="9">
    <location>
        <begin position="13"/>
        <end position="38"/>
    </location>
</feature>
<dbReference type="SUPFAM" id="SSF54495">
    <property type="entry name" value="UBC-like"/>
    <property type="match status" value="1"/>
</dbReference>
<evidence type="ECO:0000256" key="3">
    <source>
        <dbReference type="ARBA" id="ARBA00022741"/>
    </source>
</evidence>
<comment type="pathway">
    <text evidence="1">Protein modification; protein neddylation.</text>
</comment>
<dbReference type="Pfam" id="PF00179">
    <property type="entry name" value="UQ_con"/>
    <property type="match status" value="1"/>
</dbReference>
<dbReference type="Proteomes" id="UP000697127">
    <property type="component" value="Unassembled WGS sequence"/>
</dbReference>
<dbReference type="FunFam" id="3.10.110.10:FF:000239">
    <property type="entry name" value="NEDD8-conjugating enzyme Ubc12"/>
    <property type="match status" value="1"/>
</dbReference>
<dbReference type="PANTHER" id="PTHR24067">
    <property type="entry name" value="UBIQUITIN-CONJUGATING ENZYME E2"/>
    <property type="match status" value="1"/>
</dbReference>
<dbReference type="GO" id="GO:0005524">
    <property type="term" value="F:ATP binding"/>
    <property type="evidence" value="ECO:0007669"/>
    <property type="project" value="UniProtKB-UniRule"/>
</dbReference>
<evidence type="ECO:0000256" key="1">
    <source>
        <dbReference type="ARBA" id="ARBA00005032"/>
    </source>
</evidence>
<dbReference type="PROSITE" id="PS00183">
    <property type="entry name" value="UBC_1"/>
    <property type="match status" value="1"/>
</dbReference>
<keyword evidence="2" id="KW-0808">Transferase</keyword>
<evidence type="ECO:0000256" key="4">
    <source>
        <dbReference type="ARBA" id="ARBA00022786"/>
    </source>
</evidence>
<dbReference type="AlphaFoldDB" id="A0A9P6WHS9"/>
<feature type="domain" description="UBC core" evidence="10">
    <location>
        <begin position="39"/>
        <end position="185"/>
    </location>
</feature>
<accession>A0A9P6WHS9</accession>
<keyword evidence="12" id="KW-1185">Reference proteome</keyword>
<gene>
    <name evidence="11" type="primary">UBC12</name>
    <name evidence="11" type="ORF">C6P40_002344</name>
</gene>
<evidence type="ECO:0000256" key="5">
    <source>
        <dbReference type="ARBA" id="ARBA00022840"/>
    </source>
</evidence>
<dbReference type="InterPro" id="IPR023313">
    <property type="entry name" value="UBQ-conjugating_AS"/>
</dbReference>
<dbReference type="SMART" id="SM00212">
    <property type="entry name" value="UBCc"/>
    <property type="match status" value="1"/>
</dbReference>
<sequence length="219" mass="24940">MIRLKKLQQEKAAAAAAAMGSKSTNSSSSNNNTNNTDISQSVAFMRAKKDLQEYEEIPSVEITYDRNDPMHIKLIIIPDNGYYYGGKFEFECTIPENFPNSSPEFKCLNKIYHPNIDIEGHVCLNILRNDWKPTLTLQLVFAGILHLFLQPNPNDPLNKIAANDLAKFPDQFARHVRDSMIGSYVGNEKFDRVITISERNNYNGGSTTSRYNRSFNNFY</sequence>